<evidence type="ECO:0000313" key="2">
    <source>
        <dbReference type="EMBL" id="KAF2670254.1"/>
    </source>
</evidence>
<gene>
    <name evidence="2" type="ORF">BT63DRAFT_232973</name>
</gene>
<dbReference type="AlphaFoldDB" id="A0A6A6UH95"/>
<dbReference type="EMBL" id="MU004234">
    <property type="protein sequence ID" value="KAF2670254.1"/>
    <property type="molecule type" value="Genomic_DNA"/>
</dbReference>
<dbReference type="Pfam" id="PF12680">
    <property type="entry name" value="SnoaL_2"/>
    <property type="match status" value="1"/>
</dbReference>
<dbReference type="OrthoDB" id="4158114at2759"/>
<dbReference type="SUPFAM" id="SSF54427">
    <property type="entry name" value="NTF2-like"/>
    <property type="match status" value="1"/>
</dbReference>
<dbReference type="InterPro" id="IPR037401">
    <property type="entry name" value="SnoaL-like"/>
</dbReference>
<name>A0A6A6UH95_9PEZI</name>
<dbReference type="Proteomes" id="UP000799302">
    <property type="component" value="Unassembled WGS sequence"/>
</dbReference>
<evidence type="ECO:0000313" key="3">
    <source>
        <dbReference type="Proteomes" id="UP000799302"/>
    </source>
</evidence>
<organism evidence="2 3">
    <name type="scientific">Microthyrium microscopicum</name>
    <dbReference type="NCBI Taxonomy" id="703497"/>
    <lineage>
        <taxon>Eukaryota</taxon>
        <taxon>Fungi</taxon>
        <taxon>Dikarya</taxon>
        <taxon>Ascomycota</taxon>
        <taxon>Pezizomycotina</taxon>
        <taxon>Dothideomycetes</taxon>
        <taxon>Dothideomycetes incertae sedis</taxon>
        <taxon>Microthyriales</taxon>
        <taxon>Microthyriaceae</taxon>
        <taxon>Microthyrium</taxon>
    </lineage>
</organism>
<dbReference type="PANTHER" id="PTHR41252">
    <property type="entry name" value="BLR2505 PROTEIN"/>
    <property type="match status" value="1"/>
</dbReference>
<evidence type="ECO:0000259" key="1">
    <source>
        <dbReference type="Pfam" id="PF12680"/>
    </source>
</evidence>
<protein>
    <recommendedName>
        <fullName evidence="1">SnoaL-like domain-containing protein</fullName>
    </recommendedName>
</protein>
<reference evidence="2" key="1">
    <citation type="journal article" date="2020" name="Stud. Mycol.">
        <title>101 Dothideomycetes genomes: a test case for predicting lifestyles and emergence of pathogens.</title>
        <authorList>
            <person name="Haridas S."/>
            <person name="Albert R."/>
            <person name="Binder M."/>
            <person name="Bloem J."/>
            <person name="Labutti K."/>
            <person name="Salamov A."/>
            <person name="Andreopoulos B."/>
            <person name="Baker S."/>
            <person name="Barry K."/>
            <person name="Bills G."/>
            <person name="Bluhm B."/>
            <person name="Cannon C."/>
            <person name="Castanera R."/>
            <person name="Culley D."/>
            <person name="Daum C."/>
            <person name="Ezra D."/>
            <person name="Gonzalez J."/>
            <person name="Henrissat B."/>
            <person name="Kuo A."/>
            <person name="Liang C."/>
            <person name="Lipzen A."/>
            <person name="Lutzoni F."/>
            <person name="Magnuson J."/>
            <person name="Mondo S."/>
            <person name="Nolan M."/>
            <person name="Ohm R."/>
            <person name="Pangilinan J."/>
            <person name="Park H.-J."/>
            <person name="Ramirez L."/>
            <person name="Alfaro M."/>
            <person name="Sun H."/>
            <person name="Tritt A."/>
            <person name="Yoshinaga Y."/>
            <person name="Zwiers L.-H."/>
            <person name="Turgeon B."/>
            <person name="Goodwin S."/>
            <person name="Spatafora J."/>
            <person name="Crous P."/>
            <person name="Grigoriev I."/>
        </authorList>
    </citation>
    <scope>NUCLEOTIDE SEQUENCE</scope>
    <source>
        <strain evidence="2">CBS 115976</strain>
    </source>
</reference>
<keyword evidence="3" id="KW-1185">Reference proteome</keyword>
<dbReference type="PANTHER" id="PTHR41252:SF1">
    <property type="entry name" value="BLR2505 PROTEIN"/>
    <property type="match status" value="1"/>
</dbReference>
<accession>A0A6A6UH95</accession>
<dbReference type="InterPro" id="IPR032710">
    <property type="entry name" value="NTF2-like_dom_sf"/>
</dbReference>
<feature type="domain" description="SnoaL-like" evidence="1">
    <location>
        <begin position="28"/>
        <end position="129"/>
    </location>
</feature>
<dbReference type="Gene3D" id="3.10.450.50">
    <property type="match status" value="1"/>
</dbReference>
<sequence>MASQNTLSTPKEILQRFYDAERVYMSAAPGTADPSAIAATLAPEVKLIQSPDLPYGGEFEGVEGFLNWAKQMGEIFSGVDVKSPEILEGEDKAVVLSEVDFTIRRTGEVLTRPLVQVIKVDRQRGVITEMKPFYWDVEGLKKKM</sequence>
<proteinExistence type="predicted"/>